<evidence type="ECO:0000313" key="2">
    <source>
        <dbReference type="Proteomes" id="UP000037178"/>
    </source>
</evidence>
<keyword evidence="2" id="KW-1185">Reference proteome</keyword>
<sequence length="236" mass="24291">MAETLQLGLPLLQPAQAQKHVTVNEALTKLDGLTQLVLASATVVTPPLAAVDGEAYFVPVGAVNAWAGQEGQVAVWSNGGWVFSTPSLGWRGYIADEGTAATFDGSGWVRAALAVSPNGAASTFQVVEFDHAFGAEAVSTPGTQIPQYAMVFAVTGRVKTAITGAVTSFDIGVSGAVNRYGGGIGLAQGSWFVGITGQPVTYYADTPLELTANGGDFAAGEVRLALHYYLPTVPSV</sequence>
<dbReference type="RefSeq" id="WP_049642453.1">
    <property type="nucleotide sequence ID" value="NZ_LFTY01000002.1"/>
</dbReference>
<organism evidence="1 2">
    <name type="scientific">Candidatus Rhodobacter oscarellae</name>
    <dbReference type="NCBI Taxonomy" id="1675527"/>
    <lineage>
        <taxon>Bacteria</taxon>
        <taxon>Pseudomonadati</taxon>
        <taxon>Pseudomonadota</taxon>
        <taxon>Alphaproteobacteria</taxon>
        <taxon>Rhodobacterales</taxon>
        <taxon>Rhodobacter group</taxon>
        <taxon>Rhodobacter</taxon>
    </lineage>
</organism>
<dbReference type="PATRIC" id="fig|1675527.3.peg.1637"/>
<comment type="caution">
    <text evidence="1">The sequence shown here is derived from an EMBL/GenBank/DDBJ whole genome shotgun (WGS) entry which is preliminary data.</text>
</comment>
<evidence type="ECO:0000313" key="1">
    <source>
        <dbReference type="EMBL" id="KMW56590.1"/>
    </source>
</evidence>
<proteinExistence type="predicted"/>
<dbReference type="AlphaFoldDB" id="A0A0J9E1H5"/>
<gene>
    <name evidence="1" type="ORF">AIOL_001544</name>
</gene>
<protein>
    <recommendedName>
        <fullName evidence="3">DUF2793 domain-containing protein</fullName>
    </recommendedName>
</protein>
<dbReference type="Pfam" id="PF10983">
    <property type="entry name" value="DUF2793"/>
    <property type="match status" value="1"/>
</dbReference>
<name>A0A0J9E1H5_9RHOB</name>
<dbReference type="InterPro" id="IPR021251">
    <property type="entry name" value="DUF2793"/>
</dbReference>
<reference evidence="1 2" key="1">
    <citation type="submission" date="2015-06" db="EMBL/GenBank/DDBJ databases">
        <title>Draft genome sequence of an Alphaproteobacteria species associated to the Mediterranean sponge Oscarella lobularis.</title>
        <authorList>
            <person name="Jourda C."/>
            <person name="Santini S."/>
            <person name="Claverie J.-M."/>
        </authorList>
    </citation>
    <scope>NUCLEOTIDE SEQUENCE [LARGE SCALE GENOMIC DNA]</scope>
    <source>
        <strain evidence="1">IGS</strain>
    </source>
</reference>
<accession>A0A0J9E1H5</accession>
<dbReference type="Proteomes" id="UP000037178">
    <property type="component" value="Unassembled WGS sequence"/>
</dbReference>
<dbReference type="OrthoDB" id="564699at2"/>
<dbReference type="STRING" id="1675527.AIOL_001544"/>
<evidence type="ECO:0008006" key="3">
    <source>
        <dbReference type="Google" id="ProtNLM"/>
    </source>
</evidence>
<dbReference type="EMBL" id="LFTY01000002">
    <property type="protein sequence ID" value="KMW56590.1"/>
    <property type="molecule type" value="Genomic_DNA"/>
</dbReference>